<gene>
    <name evidence="6" type="ORF">A9179_11640</name>
</gene>
<evidence type="ECO:0000256" key="3">
    <source>
        <dbReference type="ARBA" id="ARBA00022989"/>
    </source>
</evidence>
<dbReference type="Gene3D" id="1.20.120.550">
    <property type="entry name" value="Membrane associated eicosanoid/glutathione metabolism-like domain"/>
    <property type="match status" value="1"/>
</dbReference>
<comment type="subcellular location">
    <subcellularLocation>
        <location evidence="1">Membrane</location>
    </subcellularLocation>
</comment>
<dbReference type="Pfam" id="PF01124">
    <property type="entry name" value="MAPEG"/>
    <property type="match status" value="1"/>
</dbReference>
<organism evidence="6 7">
    <name type="scientific">Aquipseudomonas alcaligenes</name>
    <name type="common">Pseudomonas alcaligenes</name>
    <dbReference type="NCBI Taxonomy" id="43263"/>
    <lineage>
        <taxon>Bacteria</taxon>
        <taxon>Pseudomonadati</taxon>
        <taxon>Pseudomonadota</taxon>
        <taxon>Gammaproteobacteria</taxon>
        <taxon>Pseudomonadales</taxon>
        <taxon>Pseudomonadaceae</taxon>
        <taxon>Aquipseudomonas</taxon>
    </lineage>
</organism>
<dbReference type="InterPro" id="IPR023352">
    <property type="entry name" value="MAPEG-like_dom_sf"/>
</dbReference>
<evidence type="ECO:0000313" key="7">
    <source>
        <dbReference type="Proteomes" id="UP000744555"/>
    </source>
</evidence>
<keyword evidence="2 5" id="KW-0812">Transmembrane</keyword>
<evidence type="ECO:0008006" key="8">
    <source>
        <dbReference type="Google" id="ProtNLM"/>
    </source>
</evidence>
<evidence type="ECO:0000256" key="5">
    <source>
        <dbReference type="SAM" id="Phobius"/>
    </source>
</evidence>
<reference evidence="6 7" key="1">
    <citation type="submission" date="2016-06" db="EMBL/GenBank/DDBJ databases">
        <authorList>
            <person name="Ramos C."/>
            <person name="Pintado A."/>
            <person name="Crespo-Gomez J.I."/>
        </authorList>
    </citation>
    <scope>NUCLEOTIDE SEQUENCE [LARGE SCALE GENOMIC DNA]</scope>
    <source>
        <strain evidence="6 7">AVO110</strain>
    </source>
</reference>
<dbReference type="InterPro" id="IPR001129">
    <property type="entry name" value="Membr-assoc_MAPEG"/>
</dbReference>
<dbReference type="RefSeq" id="WP_223123198.1">
    <property type="nucleotide sequence ID" value="NZ_LZEU01000001.1"/>
</dbReference>
<name>A0ABR7S018_AQUAC</name>
<comment type="caution">
    <text evidence="6">The sequence shown here is derived from an EMBL/GenBank/DDBJ whole genome shotgun (WGS) entry which is preliminary data.</text>
</comment>
<keyword evidence="3 5" id="KW-1133">Transmembrane helix</keyword>
<evidence type="ECO:0000256" key="1">
    <source>
        <dbReference type="ARBA" id="ARBA00004370"/>
    </source>
</evidence>
<dbReference type="Proteomes" id="UP000744555">
    <property type="component" value="Unassembled WGS sequence"/>
</dbReference>
<accession>A0ABR7S018</accession>
<proteinExistence type="predicted"/>
<protein>
    <recommendedName>
        <fullName evidence="8">MAPEG family protein</fullName>
    </recommendedName>
</protein>
<keyword evidence="4 5" id="KW-0472">Membrane</keyword>
<keyword evidence="7" id="KW-1185">Reference proteome</keyword>
<evidence type="ECO:0000313" key="6">
    <source>
        <dbReference type="EMBL" id="MBC9250931.1"/>
    </source>
</evidence>
<evidence type="ECO:0000256" key="4">
    <source>
        <dbReference type="ARBA" id="ARBA00023136"/>
    </source>
</evidence>
<feature type="transmembrane region" description="Helical" evidence="5">
    <location>
        <begin position="108"/>
        <end position="129"/>
    </location>
</feature>
<sequence length="133" mass="14952">MTGIMAVLGFALWTLLLVVISTNWRVLEMLRGKAANSWIRGQDIPKPDVIVRIEHAHLNCLENLPVFAVLVFAAYFQSKSAVVDGLGFYVLYARVAQSLTHLVGTSHVLVLVRGTFYTMQLAMFFYLFWGLMA</sequence>
<dbReference type="EMBL" id="LZEU01000001">
    <property type="protein sequence ID" value="MBC9250931.1"/>
    <property type="molecule type" value="Genomic_DNA"/>
</dbReference>
<evidence type="ECO:0000256" key="2">
    <source>
        <dbReference type="ARBA" id="ARBA00022692"/>
    </source>
</evidence>
<dbReference type="SUPFAM" id="SSF161084">
    <property type="entry name" value="MAPEG domain-like"/>
    <property type="match status" value="1"/>
</dbReference>